<dbReference type="NCBIfam" id="TIGR01730">
    <property type="entry name" value="RND_mfp"/>
    <property type="match status" value="1"/>
</dbReference>
<dbReference type="EMBL" id="JBHTBX010000021">
    <property type="protein sequence ID" value="MFC7436558.1"/>
    <property type="molecule type" value="Genomic_DNA"/>
</dbReference>
<dbReference type="Proteomes" id="UP001596495">
    <property type="component" value="Unassembled WGS sequence"/>
</dbReference>
<evidence type="ECO:0000256" key="1">
    <source>
        <dbReference type="ARBA" id="ARBA00009477"/>
    </source>
</evidence>
<evidence type="ECO:0000313" key="4">
    <source>
        <dbReference type="EMBL" id="MFC7436558.1"/>
    </source>
</evidence>
<dbReference type="RefSeq" id="WP_382260242.1">
    <property type="nucleotide sequence ID" value="NZ_JBHTBX010000021.1"/>
</dbReference>
<comment type="caution">
    <text evidence="4">The sequence shown here is derived from an EMBL/GenBank/DDBJ whole genome shotgun (WGS) entry which is preliminary data.</text>
</comment>
<keyword evidence="3" id="KW-0732">Signal</keyword>
<dbReference type="PANTHER" id="PTHR30469:SF20">
    <property type="entry name" value="EFFLUX RND TRANSPORTER PERIPLASMIC ADAPTOR SUBUNIT"/>
    <property type="match status" value="1"/>
</dbReference>
<feature type="region of interest" description="Disordered" evidence="2">
    <location>
        <begin position="30"/>
        <end position="56"/>
    </location>
</feature>
<dbReference type="Gene3D" id="1.10.287.470">
    <property type="entry name" value="Helix hairpin bin"/>
    <property type="match status" value="1"/>
</dbReference>
<evidence type="ECO:0000256" key="2">
    <source>
        <dbReference type="SAM" id="MobiDB-lite"/>
    </source>
</evidence>
<keyword evidence="5" id="KW-1185">Reference proteome</keyword>
<dbReference type="Gene3D" id="2.40.30.170">
    <property type="match status" value="1"/>
</dbReference>
<comment type="similarity">
    <text evidence="1">Belongs to the membrane fusion protein (MFP) (TC 8.A.1) family.</text>
</comment>
<feature type="signal peptide" evidence="3">
    <location>
        <begin position="1"/>
        <end position="27"/>
    </location>
</feature>
<dbReference type="InterPro" id="IPR006143">
    <property type="entry name" value="RND_pump_MFP"/>
</dbReference>
<evidence type="ECO:0000256" key="3">
    <source>
        <dbReference type="SAM" id="SignalP"/>
    </source>
</evidence>
<accession>A0ABW2RET4</accession>
<organism evidence="4 5">
    <name type="scientific">Hydrogenophaga bisanensis</name>
    <dbReference type="NCBI Taxonomy" id="439611"/>
    <lineage>
        <taxon>Bacteria</taxon>
        <taxon>Pseudomonadati</taxon>
        <taxon>Pseudomonadota</taxon>
        <taxon>Betaproteobacteria</taxon>
        <taxon>Burkholderiales</taxon>
        <taxon>Comamonadaceae</taxon>
        <taxon>Hydrogenophaga</taxon>
    </lineage>
</organism>
<feature type="chain" id="PRO_5045299772" evidence="3">
    <location>
        <begin position="28"/>
        <end position="282"/>
    </location>
</feature>
<reference evidence="5" key="1">
    <citation type="journal article" date="2019" name="Int. J. Syst. Evol. Microbiol.">
        <title>The Global Catalogue of Microorganisms (GCM) 10K type strain sequencing project: providing services to taxonomists for standard genome sequencing and annotation.</title>
        <authorList>
            <consortium name="The Broad Institute Genomics Platform"/>
            <consortium name="The Broad Institute Genome Sequencing Center for Infectious Disease"/>
            <person name="Wu L."/>
            <person name="Ma J."/>
        </authorList>
    </citation>
    <scope>NUCLEOTIDE SEQUENCE [LARGE SCALE GENOMIC DNA]</scope>
    <source>
        <strain evidence="5">CCUG 54518</strain>
    </source>
</reference>
<dbReference type="Gene3D" id="2.40.50.100">
    <property type="match status" value="1"/>
</dbReference>
<evidence type="ECO:0000313" key="5">
    <source>
        <dbReference type="Proteomes" id="UP001596495"/>
    </source>
</evidence>
<gene>
    <name evidence="4" type="ORF">ACFQNJ_18790</name>
</gene>
<dbReference type="PANTHER" id="PTHR30469">
    <property type="entry name" value="MULTIDRUG RESISTANCE PROTEIN MDTA"/>
    <property type="match status" value="1"/>
</dbReference>
<name>A0ABW2RET4_9BURK</name>
<protein>
    <submittedName>
        <fullName evidence="4">Efflux RND transporter periplasmic adaptor subunit</fullName>
    </submittedName>
</protein>
<sequence>MNACSTFSLRLLPALGLTVALAASALAQSPVPPAGARPAPAAAAPAPAPAPTAPVAAPVADDPNAIRVLLSPDVETTLVAQMVGRISQLQTQLGARVSKGRAVVGFDCSEAQARLKMAQAENASAQETLSVKQNLRQLNAAGDTEVTLASAEVDKTNAAIAVSRTQLANCTVVAPFTGRIVKVHVKPFQGVNVGTPLVEMVSDGPLKIRLNVPSRWLRQLKEGTPFHVSINETGREYPAKVTAINARVDSVAQTIELEARMDKAYPELLAGMSGVARFDLKP</sequence>
<proteinExistence type="inferred from homology"/>
<dbReference type="SUPFAM" id="SSF111369">
    <property type="entry name" value="HlyD-like secretion proteins"/>
    <property type="match status" value="1"/>
</dbReference>
<feature type="compositionally biased region" description="Low complexity" evidence="2">
    <location>
        <begin position="36"/>
        <end position="45"/>
    </location>
</feature>